<sequence>MVFIIYNGSRNWQHAINTLALGSLVAGSLGILYIKYASAYVSPREVGKQRVKSCQIELDPLKLIKKSAERTVARAQHVQIVKDQLEALAREISDRKEKTYVEWDECGWHYNLDISRSGILTCQYIFVLDSLNFCFWPTKGLEYEHLAIALKNVLIGDPAAFNASNLVNIKESELQKWLPGVDIPLIHARVTALRQLGAVLLNSYDGLAIKMVEESNNSASKLVQMVVSSIPSFRDESVYNGEQVFFYKRAQILAADIWGAFGRQSKGHICGFSDMEEVTMFADYRVPQILEHRGVLKYSQRLCQMIVSEEEIPAGSDMEIEIRAATIQAVEMLQHILEKNDVKLTSVEIDWLLWQEGEKLKENIQKHHKTRTMFY</sequence>
<accession>A0A7S2UWC3</accession>
<evidence type="ECO:0000313" key="8">
    <source>
        <dbReference type="EMBL" id="CAD9859765.1"/>
    </source>
</evidence>
<comment type="catalytic activity">
    <reaction evidence="5 6">
        <text>queuosine 5'-phosphate + H2O = queuine + D-ribose 5-phosphate</text>
        <dbReference type="Rhea" id="RHEA:75387"/>
        <dbReference type="ChEBI" id="CHEBI:15377"/>
        <dbReference type="ChEBI" id="CHEBI:17433"/>
        <dbReference type="ChEBI" id="CHEBI:78346"/>
        <dbReference type="ChEBI" id="CHEBI:194371"/>
    </reaction>
    <physiologicalReaction direction="left-to-right" evidence="5 6">
        <dbReference type="Rhea" id="RHEA:75388"/>
    </physiologicalReaction>
</comment>
<comment type="function">
    <text evidence="6">Catalyzes the hydrolysis of queuosine 5'-phosphate, releasing the nucleobase queuine (q). Is required for salvage of queuine from exogenous queuosine (Q) that is imported and then converted to queuosine 5'-phosphate intracellularly.</text>
</comment>
<dbReference type="PANTHER" id="PTHR21314:SF0">
    <property type="entry name" value="QUEUOSINE 5'-PHOSPHATE N-GLYCOSYLASE_HYDROLASE"/>
    <property type="match status" value="1"/>
</dbReference>
<keyword evidence="7" id="KW-1133">Transmembrane helix</keyword>
<dbReference type="InterPro" id="IPR019438">
    <property type="entry name" value="Q_salvage"/>
</dbReference>
<dbReference type="Pfam" id="PF10343">
    <property type="entry name" value="Q_salvage"/>
    <property type="match status" value="1"/>
</dbReference>
<dbReference type="PANTHER" id="PTHR21314">
    <property type="entry name" value="QUEUOSINE 5'-PHOSPHATE N-GLYCOSYLASE_HYDROLASE-RELATED"/>
    <property type="match status" value="1"/>
</dbReference>
<evidence type="ECO:0000256" key="5">
    <source>
        <dbReference type="ARBA" id="ARBA00048204"/>
    </source>
</evidence>
<dbReference type="EC" id="3.2.2.-" evidence="6"/>
<comment type="similarity">
    <text evidence="2 6">Belongs to the QNG1 protein family.</text>
</comment>
<evidence type="ECO:0000256" key="6">
    <source>
        <dbReference type="RuleBase" id="RU365002"/>
    </source>
</evidence>
<organism evidence="8">
    <name type="scientific">Fibrocapsa japonica</name>
    <dbReference type="NCBI Taxonomy" id="94617"/>
    <lineage>
        <taxon>Eukaryota</taxon>
        <taxon>Sar</taxon>
        <taxon>Stramenopiles</taxon>
        <taxon>Ochrophyta</taxon>
        <taxon>Raphidophyceae</taxon>
        <taxon>Chattonellales</taxon>
        <taxon>Chattonellaceae</taxon>
        <taxon>Fibrocapsa</taxon>
    </lineage>
</organism>
<keyword evidence="7" id="KW-0812">Transmembrane</keyword>
<dbReference type="EMBL" id="HBHR01004758">
    <property type="protein sequence ID" value="CAD9859765.1"/>
    <property type="molecule type" value="Transcribed_RNA"/>
</dbReference>
<evidence type="ECO:0000256" key="1">
    <source>
        <dbReference type="ARBA" id="ARBA00022801"/>
    </source>
</evidence>
<dbReference type="AlphaFoldDB" id="A0A7S2UWC3"/>
<evidence type="ECO:0000256" key="3">
    <source>
        <dbReference type="ARBA" id="ARBA00035306"/>
    </source>
</evidence>
<dbReference type="GO" id="GO:0006400">
    <property type="term" value="P:tRNA modification"/>
    <property type="evidence" value="ECO:0007669"/>
    <property type="project" value="TreeGrafter"/>
</dbReference>
<evidence type="ECO:0000256" key="4">
    <source>
        <dbReference type="ARBA" id="ARBA00035393"/>
    </source>
</evidence>
<proteinExistence type="inferred from homology"/>
<gene>
    <name evidence="8" type="ORF">FJAP1339_LOCUS2285</name>
</gene>
<evidence type="ECO:0000256" key="2">
    <source>
        <dbReference type="ARBA" id="ARBA00035119"/>
    </source>
</evidence>
<name>A0A7S2UWC3_9STRA</name>
<keyword evidence="1 6" id="KW-0378">Hydrolase</keyword>
<feature type="transmembrane region" description="Helical" evidence="7">
    <location>
        <begin position="12"/>
        <end position="34"/>
    </location>
</feature>
<evidence type="ECO:0000256" key="7">
    <source>
        <dbReference type="SAM" id="Phobius"/>
    </source>
</evidence>
<keyword evidence="7" id="KW-0472">Membrane</keyword>
<dbReference type="GO" id="GO:0016787">
    <property type="term" value="F:hydrolase activity"/>
    <property type="evidence" value="ECO:0007669"/>
    <property type="project" value="UniProtKB-KW"/>
</dbReference>
<reference evidence="8" key="1">
    <citation type="submission" date="2021-01" db="EMBL/GenBank/DDBJ databases">
        <authorList>
            <person name="Corre E."/>
            <person name="Pelletier E."/>
            <person name="Niang G."/>
            <person name="Scheremetjew M."/>
            <person name="Finn R."/>
            <person name="Kale V."/>
            <person name="Holt S."/>
            <person name="Cochrane G."/>
            <person name="Meng A."/>
            <person name="Brown T."/>
            <person name="Cohen L."/>
        </authorList>
    </citation>
    <scope>NUCLEOTIDE SEQUENCE</scope>
    <source>
        <strain evidence="8">CCMP1661</strain>
    </source>
</reference>
<protein>
    <recommendedName>
        <fullName evidence="3 6">Queuosine 5'-phosphate N-glycosylase/hydrolase</fullName>
        <ecNumber evidence="6">3.2.2.-</ecNumber>
    </recommendedName>
    <alternativeName>
        <fullName evidence="4 6">Queuosine-nucleotide N-glycosylase/hydrolase</fullName>
    </alternativeName>
</protein>